<feature type="domain" description="Minor tail T" evidence="1">
    <location>
        <begin position="17"/>
        <end position="60"/>
    </location>
</feature>
<dbReference type="AlphaFoldDB" id="A0A6M3JZN1"/>
<evidence type="ECO:0000259" key="1">
    <source>
        <dbReference type="Pfam" id="PF06223"/>
    </source>
</evidence>
<dbReference type="EMBL" id="MT142103">
    <property type="protein sequence ID" value="QJA74522.1"/>
    <property type="molecule type" value="Genomic_DNA"/>
</dbReference>
<accession>A0A6M3JZN1</accession>
<gene>
    <name evidence="2" type="ORF">MM415A01985_0009</name>
</gene>
<sequence length="86" mass="9994">MTLAQFNALAERFSSSQEREDYHSALICCVLAEINRDRKKRPKPFTPQDFMPQVKELVTTESLKEKIKLLNMVMGGKEKKHGKRNQ</sequence>
<name>A0A6M3JZN1_9ZZZZ</name>
<dbReference type="Pfam" id="PF06223">
    <property type="entry name" value="Phage_tail_T"/>
    <property type="match status" value="1"/>
</dbReference>
<dbReference type="InterPro" id="IPR009350">
    <property type="entry name" value="Phage_tail_T"/>
</dbReference>
<evidence type="ECO:0000313" key="2">
    <source>
        <dbReference type="EMBL" id="QJA74522.1"/>
    </source>
</evidence>
<protein>
    <recommendedName>
        <fullName evidence="1">Minor tail T domain-containing protein</fullName>
    </recommendedName>
</protein>
<organism evidence="2">
    <name type="scientific">viral metagenome</name>
    <dbReference type="NCBI Taxonomy" id="1070528"/>
    <lineage>
        <taxon>unclassified sequences</taxon>
        <taxon>metagenomes</taxon>
        <taxon>organismal metagenomes</taxon>
    </lineage>
</organism>
<proteinExistence type="predicted"/>
<reference evidence="2" key="1">
    <citation type="submission" date="2020-03" db="EMBL/GenBank/DDBJ databases">
        <title>The deep terrestrial virosphere.</title>
        <authorList>
            <person name="Holmfeldt K."/>
            <person name="Nilsson E."/>
            <person name="Simone D."/>
            <person name="Lopez-Fernandez M."/>
            <person name="Wu X."/>
            <person name="de Brujin I."/>
            <person name="Lundin D."/>
            <person name="Andersson A."/>
            <person name="Bertilsson S."/>
            <person name="Dopson M."/>
        </authorList>
    </citation>
    <scope>NUCLEOTIDE SEQUENCE</scope>
    <source>
        <strain evidence="2">MM415A01985</strain>
    </source>
</reference>